<dbReference type="OrthoDB" id="9810828at2"/>
<organism evidence="2 3">
    <name type="scientific">Thermosulfurimonas dismutans</name>
    <dbReference type="NCBI Taxonomy" id="999894"/>
    <lineage>
        <taxon>Bacteria</taxon>
        <taxon>Pseudomonadati</taxon>
        <taxon>Thermodesulfobacteriota</taxon>
        <taxon>Thermodesulfobacteria</taxon>
        <taxon>Thermodesulfobacteriales</taxon>
        <taxon>Thermodesulfobacteriaceae</taxon>
        <taxon>Thermosulfurimonas</taxon>
    </lineage>
</organism>
<proteinExistence type="predicted"/>
<dbReference type="STRING" id="999894.TDIS_1814"/>
<protein>
    <recommendedName>
        <fullName evidence="4">Twin-arginine translocation signal domain-containing protein</fullName>
    </recommendedName>
</protein>
<sequence length="61" mass="6878">MAKKVDETRRSIIKSMLLAAGTALALSSKKARAQKAAPESQDEILYRETEAFRAYYESLRN</sequence>
<evidence type="ECO:0000256" key="1">
    <source>
        <dbReference type="ARBA" id="ARBA00023014"/>
    </source>
</evidence>
<dbReference type="PROSITE" id="PS51318">
    <property type="entry name" value="TAT"/>
    <property type="match status" value="1"/>
</dbReference>
<evidence type="ECO:0008006" key="4">
    <source>
        <dbReference type="Google" id="ProtNLM"/>
    </source>
</evidence>
<evidence type="ECO:0000313" key="3">
    <source>
        <dbReference type="Proteomes" id="UP000078390"/>
    </source>
</evidence>
<keyword evidence="3" id="KW-1185">Reference proteome</keyword>
<dbReference type="EMBL" id="LWLG01000016">
    <property type="protein sequence ID" value="OAQ20089.1"/>
    <property type="molecule type" value="Genomic_DNA"/>
</dbReference>
<dbReference type="Proteomes" id="UP000078390">
    <property type="component" value="Unassembled WGS sequence"/>
</dbReference>
<accession>A0A179D2Z4</accession>
<keyword evidence="1" id="KW-0408">Iron</keyword>
<gene>
    <name evidence="2" type="ORF">TDIS_1814</name>
</gene>
<comment type="caution">
    <text evidence="2">The sequence shown here is derived from an EMBL/GenBank/DDBJ whole genome shotgun (WGS) entry which is preliminary data.</text>
</comment>
<dbReference type="AlphaFoldDB" id="A0A179D2Z4"/>
<keyword evidence="1" id="KW-0479">Metal-binding</keyword>
<dbReference type="RefSeq" id="WP_068671514.1">
    <property type="nucleotide sequence ID" value="NZ_LWLG01000016.1"/>
</dbReference>
<dbReference type="InterPro" id="IPR006311">
    <property type="entry name" value="TAT_signal"/>
</dbReference>
<name>A0A179D2Z4_9BACT</name>
<dbReference type="GO" id="GO:0051536">
    <property type="term" value="F:iron-sulfur cluster binding"/>
    <property type="evidence" value="ECO:0007669"/>
    <property type="project" value="UniProtKB-KW"/>
</dbReference>
<evidence type="ECO:0000313" key="2">
    <source>
        <dbReference type="EMBL" id="OAQ20089.1"/>
    </source>
</evidence>
<keyword evidence="1" id="KW-0411">Iron-sulfur</keyword>
<reference evidence="2 3" key="1">
    <citation type="submission" date="2016-04" db="EMBL/GenBank/DDBJ databases">
        <title>Genome analysis of Thermosulfurimonas dismutans, the first thermophilic sulfur-disproportionating bacterium of the phylum Thermodesulfobacteria.</title>
        <authorList>
            <person name="Mardanov A.V."/>
            <person name="Beletsky A.V."/>
            <person name="Kadnikov V.V."/>
            <person name="Slobodkin A.I."/>
            <person name="Ravin N.V."/>
        </authorList>
    </citation>
    <scope>NUCLEOTIDE SEQUENCE [LARGE SCALE GENOMIC DNA]</scope>
    <source>
        <strain evidence="2 3">S95</strain>
    </source>
</reference>